<dbReference type="AlphaFoldDB" id="A0A6P9ECB6"/>
<keyword evidence="4" id="KW-1185">Reference proteome</keyword>
<feature type="domain" description="DUF569" evidence="2">
    <location>
        <begin position="1"/>
        <end position="143"/>
    </location>
</feature>
<evidence type="ECO:0000256" key="1">
    <source>
        <dbReference type="SAM" id="MobiDB-lite"/>
    </source>
</evidence>
<protein>
    <submittedName>
        <fullName evidence="5">Uncharacterized protein LOC109021399 isoform X1</fullName>
    </submittedName>
</protein>
<feature type="domain" description="DUF569" evidence="3">
    <location>
        <begin position="405"/>
        <end position="481"/>
    </location>
</feature>
<dbReference type="OrthoDB" id="2432302at2759"/>
<dbReference type="FunFam" id="2.80.10.50:FF:000067">
    <property type="entry name" value="BnaC05g19630D protein"/>
    <property type="match status" value="2"/>
</dbReference>
<organism evidence="4 5">
    <name type="scientific">Juglans regia</name>
    <name type="common">English walnut</name>
    <dbReference type="NCBI Taxonomy" id="51240"/>
    <lineage>
        <taxon>Eukaryota</taxon>
        <taxon>Viridiplantae</taxon>
        <taxon>Streptophyta</taxon>
        <taxon>Embryophyta</taxon>
        <taxon>Tracheophyta</taxon>
        <taxon>Spermatophyta</taxon>
        <taxon>Magnoliopsida</taxon>
        <taxon>eudicotyledons</taxon>
        <taxon>Gunneridae</taxon>
        <taxon>Pentapetalae</taxon>
        <taxon>rosids</taxon>
        <taxon>fabids</taxon>
        <taxon>Fagales</taxon>
        <taxon>Juglandaceae</taxon>
        <taxon>Juglans</taxon>
    </lineage>
</organism>
<accession>A0A6P9ECB6</accession>
<dbReference type="InterPro" id="IPR054726">
    <property type="entry name" value="Ubiq_DUF569-assoc"/>
</dbReference>
<dbReference type="Pfam" id="PF04601">
    <property type="entry name" value="DUF569"/>
    <property type="match status" value="2"/>
</dbReference>
<evidence type="ECO:0000313" key="5">
    <source>
        <dbReference type="RefSeq" id="XP_035540432.1"/>
    </source>
</evidence>
<evidence type="ECO:0000259" key="3">
    <source>
        <dbReference type="Pfam" id="PF22932"/>
    </source>
</evidence>
<dbReference type="CDD" id="cd23340">
    <property type="entry name" value="beta-trefoil_FSCN_ACP-like"/>
    <property type="match status" value="2"/>
</dbReference>
<gene>
    <name evidence="5" type="primary">LOC109021399</name>
</gene>
<dbReference type="InParanoid" id="A0A6P9ECB6"/>
<dbReference type="GeneID" id="109021399"/>
<dbReference type="SUPFAM" id="SSF50405">
    <property type="entry name" value="Actin-crosslinking proteins"/>
    <property type="match status" value="2"/>
</dbReference>
<dbReference type="Gene3D" id="2.80.10.50">
    <property type="match status" value="2"/>
</dbReference>
<dbReference type="PANTHER" id="PTHR31205:SF69">
    <property type="entry name" value="ACTIN CROSS-LINKING PROTEIN (DUF569)"/>
    <property type="match status" value="1"/>
</dbReference>
<dbReference type="InterPro" id="IPR008999">
    <property type="entry name" value="Actin-crosslinking"/>
</dbReference>
<dbReference type="FunCoup" id="A0A6P9ECB6">
    <property type="interactions" value="2155"/>
</dbReference>
<dbReference type="KEGG" id="jre:109021399"/>
<dbReference type="RefSeq" id="XP_035540432.1">
    <property type="nucleotide sequence ID" value="XM_035684539.1"/>
</dbReference>
<sequence length="515" mass="58398">MESFNKSNAVKLRSHMDKYLYADDDQKTVRQSRNGSSRRARWFVEFVEGKNHAIRLRSCDGKYLTATDLAFLLGMTGYKVLQTEPDEGYYWKYEWEPIRDGFQVKLRTWCGKYLRANGGTPPWRNSITHDDPHSSSTQNWILWDVEPVESVSVLMSSRSSLSSLSDEVYGSEPESPMSVISTASSRFSSKQSMSNKFRSGMDLFNKAKAVRLRSHHDKYLLADDDEESVTQDRNGSSKTARWTVEFLPDSDCIIRLKSCYNKYLTASNQPFLLGMTGRKVVQSLPERLDSSIEWEPVREGTQVKLKTRYGNFLRANGGLPPWRNSVTHDIPHRTATQDWVLWDVDIVEIQVQSPRPKSPPPEPVRHVDSLESNPSSPTPASIKSGKFSRQESADPNVSSPPKSDGRTIYYHVADENGVVIDEAVEGYPFTFKGNGVDELTRKLEEETGLEGIIVCNRFNGKLYPLRLQLPPNNASMNVIVVLSSSKVPYWWGMKEEQDPTPIKGGSDFLIKCTKL</sequence>
<dbReference type="InterPro" id="IPR007679">
    <property type="entry name" value="DUF569"/>
</dbReference>
<proteinExistence type="predicted"/>
<name>A0A6P9ECB6_JUGRE</name>
<reference evidence="5" key="1">
    <citation type="submission" date="2025-08" db="UniProtKB">
        <authorList>
            <consortium name="RefSeq"/>
        </authorList>
    </citation>
    <scope>IDENTIFICATION</scope>
    <source>
        <tissue evidence="5">Leaves</tissue>
    </source>
</reference>
<feature type="compositionally biased region" description="Polar residues" evidence="1">
    <location>
        <begin position="370"/>
        <end position="381"/>
    </location>
</feature>
<feature type="domain" description="DUF569" evidence="2">
    <location>
        <begin position="201"/>
        <end position="342"/>
    </location>
</feature>
<dbReference type="PANTHER" id="PTHR31205">
    <property type="entry name" value="ACTIN CROSS-LINKING PROTEIN (DUF569)"/>
    <property type="match status" value="1"/>
</dbReference>
<dbReference type="Proteomes" id="UP000235220">
    <property type="component" value="Chromosome 13"/>
</dbReference>
<dbReference type="Pfam" id="PF22932">
    <property type="entry name" value="Ubiq_DUF_assoc"/>
    <property type="match status" value="1"/>
</dbReference>
<feature type="region of interest" description="Disordered" evidence="1">
    <location>
        <begin position="352"/>
        <end position="407"/>
    </location>
</feature>
<evidence type="ECO:0000313" key="4">
    <source>
        <dbReference type="Proteomes" id="UP000235220"/>
    </source>
</evidence>
<evidence type="ECO:0000259" key="2">
    <source>
        <dbReference type="Pfam" id="PF04601"/>
    </source>
</evidence>